<feature type="binding site" evidence="11">
    <location>
        <position position="343"/>
    </location>
    <ligand>
        <name>ATP</name>
        <dbReference type="ChEBI" id="CHEBI:30616"/>
    </ligand>
</feature>
<dbReference type="GO" id="GO:0016887">
    <property type="term" value="F:ATP hydrolysis activity"/>
    <property type="evidence" value="ECO:0007669"/>
    <property type="project" value="InterPro"/>
</dbReference>
<dbReference type="FunFam" id="3.30.565.10:FF:000009">
    <property type="entry name" value="Molecular chaperone HtpG"/>
    <property type="match status" value="1"/>
</dbReference>
<evidence type="ECO:0000256" key="1">
    <source>
        <dbReference type="ARBA" id="ARBA00004496"/>
    </source>
</evidence>
<evidence type="ECO:0000256" key="10">
    <source>
        <dbReference type="HAMAP-Rule" id="MF_00505"/>
    </source>
</evidence>
<dbReference type="InterPro" id="IPR003594">
    <property type="entry name" value="HATPase_dom"/>
</dbReference>
<dbReference type="InterPro" id="IPR020568">
    <property type="entry name" value="Ribosomal_Su5_D2-typ_SF"/>
</dbReference>
<dbReference type="NCBIfam" id="NF003555">
    <property type="entry name" value="PRK05218.1"/>
    <property type="match status" value="1"/>
</dbReference>
<feature type="binding site" evidence="11">
    <location>
        <begin position="127"/>
        <end position="132"/>
    </location>
    <ligand>
        <name>ATP</name>
        <dbReference type="ChEBI" id="CHEBI:30616"/>
    </ligand>
</feature>
<dbReference type="SUPFAM" id="SSF55874">
    <property type="entry name" value="ATPase domain of HSP90 chaperone/DNA topoisomerase II/histidine kinase"/>
    <property type="match status" value="1"/>
</dbReference>
<feature type="domain" description="Histidine kinase/HSP90-like ATPase" evidence="13">
    <location>
        <begin position="32"/>
        <end position="189"/>
    </location>
</feature>
<feature type="binding site" evidence="11">
    <location>
        <position position="85"/>
    </location>
    <ligand>
        <name>ATP</name>
        <dbReference type="ChEBI" id="CHEBI:30616"/>
    </ligand>
</feature>
<organism evidence="14">
    <name type="scientific">Candidatus Nitrotoga fabula</name>
    <dbReference type="NCBI Taxonomy" id="2182327"/>
    <lineage>
        <taxon>Bacteria</taxon>
        <taxon>Pseudomonadati</taxon>
        <taxon>Pseudomonadota</taxon>
        <taxon>Betaproteobacteria</taxon>
        <taxon>Nitrosomonadales</taxon>
        <taxon>Gallionellaceae</taxon>
        <taxon>Candidatus Nitrotoga</taxon>
    </lineage>
</organism>
<evidence type="ECO:0000256" key="4">
    <source>
        <dbReference type="ARBA" id="ARBA00022741"/>
    </source>
</evidence>
<dbReference type="GO" id="GO:0005524">
    <property type="term" value="F:ATP binding"/>
    <property type="evidence" value="ECO:0007669"/>
    <property type="project" value="UniProtKB-UniRule"/>
</dbReference>
<sequence>MTENATSNRETLGFQTEVKQLLQLMIHSLYSNREIFLRELISNASDACDKLRFEALHNSALFENDSELAIHIGYDKEARTLTIRDNGIGMSRDGVINNLGTIAKSGTREFFNQLTGDQQKDANLIGQFGVGFYSAFIVADKVSVLTRHAGEQSDQGVLWESDGGGEFVIEMVDQPVRGTTITLHLREGQEDLLDGDRLRGIIRKYSDHIVQPILMKKEEWKDNELQVLEEEETVNQAFALWARPKSEITEDEYKGFYKHVGHDFEDPLAWTHSRVEGRQEYTQLLYIPARAPFDMWERNSTHGIKLYVRRVFIMDDATQLMPYYLRFVRGVVDSNDLPLNVSREILQESKDIEAIRSGCTKKVLSLLEDMASKEPEKYTKFWETFGLVLKEGVGEDFNNKEKIAGLMRMASTYTNSPEQNVSLADYIGRMKEGQDKIYYITADSFNAAKNSPHLEVFRKKDIEVLLLSDRVDEWVVSNLFKFDGKPLVSVAKGGLDLGKLENEEEKKEQEKEADALKELTDRIQSSLGERVKEVRVTHRLTDSPACLVVDAHDINANLARMLKASGQKAPVSQPILEINSKHPIVLRLKSEENKFDDWVSVLFDQALLAEGGQLDDPASFVKRINQLMLEMSGDEA</sequence>
<comment type="similarity">
    <text evidence="2 10">Belongs to the heat shock protein 90 family.</text>
</comment>
<feature type="region of interest" description="C" evidence="10">
    <location>
        <begin position="561"/>
        <end position="636"/>
    </location>
</feature>
<proteinExistence type="inferred from homology"/>
<keyword evidence="3 10" id="KW-0963">Cytoplasm</keyword>
<comment type="caution">
    <text evidence="10">Lacks conserved residue(s) required for the propagation of feature annotation.</text>
</comment>
<dbReference type="GO" id="GO:0051082">
    <property type="term" value="F:unfolded protein binding"/>
    <property type="evidence" value="ECO:0007669"/>
    <property type="project" value="UniProtKB-UniRule"/>
</dbReference>
<evidence type="ECO:0000256" key="11">
    <source>
        <dbReference type="PIRSR" id="PIRSR002583-1"/>
    </source>
</evidence>
<evidence type="ECO:0000256" key="7">
    <source>
        <dbReference type="ARBA" id="ARBA00023186"/>
    </source>
</evidence>
<keyword evidence="12" id="KW-0175">Coiled coil</keyword>
<protein>
    <recommendedName>
        <fullName evidence="9 10">Chaperone protein HtpG</fullName>
    </recommendedName>
    <alternativeName>
        <fullName evidence="10">Heat shock protein HtpG</fullName>
    </alternativeName>
    <alternativeName>
        <fullName evidence="10">High temperature protein G</fullName>
    </alternativeName>
</protein>
<dbReference type="Gene3D" id="3.30.565.10">
    <property type="entry name" value="Histidine kinase-like ATPase, C-terminal domain"/>
    <property type="match status" value="1"/>
</dbReference>
<dbReference type="Pfam" id="PF13589">
    <property type="entry name" value="HATPase_c_3"/>
    <property type="match status" value="1"/>
</dbReference>
<dbReference type="InterPro" id="IPR036890">
    <property type="entry name" value="HATPase_C_sf"/>
</dbReference>
<accession>A0A2X0QWP5</accession>
<dbReference type="PROSITE" id="PS00298">
    <property type="entry name" value="HSP90"/>
    <property type="match status" value="1"/>
</dbReference>
<evidence type="ECO:0000256" key="12">
    <source>
        <dbReference type="SAM" id="Coils"/>
    </source>
</evidence>
<keyword evidence="4 10" id="KW-0547">Nucleotide-binding</keyword>
<dbReference type="PANTHER" id="PTHR11528">
    <property type="entry name" value="HEAT SHOCK PROTEIN 90 FAMILY MEMBER"/>
    <property type="match status" value="1"/>
</dbReference>
<dbReference type="SUPFAM" id="SSF110942">
    <property type="entry name" value="HSP90 C-terminal domain"/>
    <property type="match status" value="1"/>
</dbReference>
<dbReference type="InterPro" id="IPR037196">
    <property type="entry name" value="HSP90_C"/>
</dbReference>
<dbReference type="AlphaFoldDB" id="A0A2X0QWP5"/>
<dbReference type="GO" id="GO:0140662">
    <property type="term" value="F:ATP-dependent protein folding chaperone"/>
    <property type="evidence" value="ECO:0007669"/>
    <property type="project" value="InterPro"/>
</dbReference>
<feature type="binding site" evidence="11">
    <location>
        <position position="43"/>
    </location>
    <ligand>
        <name>ATP</name>
        <dbReference type="ChEBI" id="CHEBI:30616"/>
    </ligand>
</feature>
<comment type="function">
    <text evidence="8 10">Molecular chaperone. Has ATPase activity.</text>
</comment>
<comment type="subcellular location">
    <subcellularLocation>
        <location evidence="1 10">Cytoplasm</location>
    </subcellularLocation>
</comment>
<feature type="binding site" evidence="11">
    <location>
        <position position="104"/>
    </location>
    <ligand>
        <name>ATP</name>
        <dbReference type="ChEBI" id="CHEBI:30616"/>
    </ligand>
</feature>
<evidence type="ECO:0000256" key="2">
    <source>
        <dbReference type="ARBA" id="ARBA00008239"/>
    </source>
</evidence>
<evidence type="ECO:0000256" key="8">
    <source>
        <dbReference type="ARBA" id="ARBA00058590"/>
    </source>
</evidence>
<feature type="binding site" evidence="11">
    <location>
        <position position="90"/>
    </location>
    <ligand>
        <name>ATP</name>
        <dbReference type="ChEBI" id="CHEBI:30616"/>
    </ligand>
</feature>
<dbReference type="PRINTS" id="PR00775">
    <property type="entry name" value="HEATSHOCK90"/>
</dbReference>
<feature type="binding site" evidence="11">
    <location>
        <position position="39"/>
    </location>
    <ligand>
        <name>ATP</name>
        <dbReference type="ChEBI" id="CHEBI:30616"/>
    </ligand>
</feature>
<feature type="coiled-coil region" evidence="12">
    <location>
        <begin position="497"/>
        <end position="526"/>
    </location>
</feature>
<dbReference type="GO" id="GO:0005737">
    <property type="term" value="C:cytoplasm"/>
    <property type="evidence" value="ECO:0007669"/>
    <property type="project" value="UniProtKB-SubCell"/>
</dbReference>
<dbReference type="SUPFAM" id="SSF54211">
    <property type="entry name" value="Ribosomal protein S5 domain 2-like"/>
    <property type="match status" value="1"/>
</dbReference>
<reference evidence="14" key="1">
    <citation type="submission" date="2018-05" db="EMBL/GenBank/DDBJ databases">
        <authorList>
            <person name="Lanie J.A."/>
            <person name="Ng W.-L."/>
            <person name="Kazmierczak K.M."/>
            <person name="Andrzejewski T.M."/>
            <person name="Davidsen T.M."/>
            <person name="Wayne K.J."/>
            <person name="Tettelin H."/>
            <person name="Glass J.I."/>
            <person name="Rusch D."/>
            <person name="Podicherti R."/>
            <person name="Tsui H.-C.T."/>
            <person name="Winkler M.E."/>
        </authorList>
    </citation>
    <scope>NUCLEOTIDE SEQUENCE</scope>
    <source>
        <strain evidence="14">KNB</strain>
    </source>
</reference>
<evidence type="ECO:0000256" key="9">
    <source>
        <dbReference type="ARBA" id="ARBA00070675"/>
    </source>
</evidence>
<feature type="binding site" evidence="11">
    <location>
        <begin position="105"/>
        <end position="106"/>
    </location>
    <ligand>
        <name>ATP</name>
        <dbReference type="ChEBI" id="CHEBI:30616"/>
    </ligand>
</feature>
<feature type="region of interest" description="A; substrate-binding" evidence="10">
    <location>
        <begin position="1"/>
        <end position="343"/>
    </location>
</feature>
<evidence type="ECO:0000259" key="13">
    <source>
        <dbReference type="SMART" id="SM00387"/>
    </source>
</evidence>
<keyword evidence="5 10" id="KW-0067">ATP-binding</keyword>
<keyword evidence="7 10" id="KW-0143">Chaperone</keyword>
<keyword evidence="6 10" id="KW-0346">Stress response</keyword>
<dbReference type="Gene3D" id="3.40.50.11260">
    <property type="match status" value="1"/>
</dbReference>
<feature type="binding site" evidence="11">
    <location>
        <position position="179"/>
    </location>
    <ligand>
        <name>ATP</name>
        <dbReference type="ChEBI" id="CHEBI:30616"/>
    </ligand>
</feature>
<dbReference type="EMBL" id="LS423452">
    <property type="protein sequence ID" value="SPS06579.1"/>
    <property type="molecule type" value="Genomic_DNA"/>
</dbReference>
<dbReference type="SMART" id="SM00387">
    <property type="entry name" value="HATPase_c"/>
    <property type="match status" value="1"/>
</dbReference>
<evidence type="ECO:0000313" key="14">
    <source>
        <dbReference type="EMBL" id="SPS06579.1"/>
    </source>
</evidence>
<evidence type="ECO:0000256" key="3">
    <source>
        <dbReference type="ARBA" id="ARBA00022490"/>
    </source>
</evidence>
<dbReference type="InterPro" id="IPR019805">
    <property type="entry name" value="Heat_shock_protein_90_CS"/>
</dbReference>
<comment type="subunit">
    <text evidence="10">Homodimer.</text>
</comment>
<dbReference type="PIRSF" id="PIRSF002583">
    <property type="entry name" value="Hsp90"/>
    <property type="match status" value="1"/>
</dbReference>
<dbReference type="Gene3D" id="1.20.120.790">
    <property type="entry name" value="Heat shock protein 90, C-terminal domain"/>
    <property type="match status" value="1"/>
</dbReference>
<dbReference type="FunFam" id="3.30.230.80:FF:000002">
    <property type="entry name" value="Molecular chaperone HtpG"/>
    <property type="match status" value="1"/>
</dbReference>
<dbReference type="CDD" id="cd16927">
    <property type="entry name" value="HATPase_Hsp90-like"/>
    <property type="match status" value="1"/>
</dbReference>
<name>A0A2X0QWP5_9PROT</name>
<evidence type="ECO:0000256" key="5">
    <source>
        <dbReference type="ARBA" id="ARBA00022840"/>
    </source>
</evidence>
<dbReference type="Pfam" id="PF00183">
    <property type="entry name" value="HSP90"/>
    <property type="match status" value="1"/>
</dbReference>
<dbReference type="Gene3D" id="3.30.230.80">
    <property type="match status" value="1"/>
</dbReference>
<gene>
    <name evidence="10 14" type="primary">htpG</name>
    <name evidence="14" type="ORF">NITFAB_2172</name>
</gene>
<evidence type="ECO:0000256" key="6">
    <source>
        <dbReference type="ARBA" id="ARBA00023016"/>
    </source>
</evidence>
<dbReference type="InterPro" id="IPR001404">
    <property type="entry name" value="Hsp90_fam"/>
</dbReference>
<feature type="binding site" evidence="11">
    <location>
        <position position="98"/>
    </location>
    <ligand>
        <name>ATP</name>
        <dbReference type="ChEBI" id="CHEBI:30616"/>
    </ligand>
</feature>
<dbReference type="InterPro" id="IPR020575">
    <property type="entry name" value="Hsp90_N"/>
</dbReference>
<dbReference type="HAMAP" id="MF_00505">
    <property type="entry name" value="HSP90"/>
    <property type="match status" value="1"/>
</dbReference>